<dbReference type="SUPFAM" id="SSF53335">
    <property type="entry name" value="S-adenosyl-L-methionine-dependent methyltransferases"/>
    <property type="match status" value="1"/>
</dbReference>
<proteinExistence type="predicted"/>
<name>A0A1S2MAS4_9BACI</name>
<evidence type="ECO:0000256" key="1">
    <source>
        <dbReference type="ARBA" id="ARBA00011900"/>
    </source>
</evidence>
<dbReference type="GO" id="GO:0032259">
    <property type="term" value="P:methylation"/>
    <property type="evidence" value="ECO:0007669"/>
    <property type="project" value="UniProtKB-KW"/>
</dbReference>
<dbReference type="PANTHER" id="PTHR30481:SF3">
    <property type="entry name" value="DNA ADENINE METHYLASE"/>
    <property type="match status" value="1"/>
</dbReference>
<dbReference type="REBASE" id="179034">
    <property type="entry name" value="M.Aal22531ORF8285P"/>
</dbReference>
<dbReference type="GO" id="GO:0043565">
    <property type="term" value="F:sequence-specific DNA binding"/>
    <property type="evidence" value="ECO:0007669"/>
    <property type="project" value="TreeGrafter"/>
</dbReference>
<comment type="caution">
    <text evidence="6">The sequence shown here is derived from an EMBL/GenBank/DDBJ whole genome shotgun (WGS) entry which is preliminary data.</text>
</comment>
<keyword evidence="3" id="KW-0808">Transferase</keyword>
<dbReference type="GO" id="GO:0006298">
    <property type="term" value="P:mismatch repair"/>
    <property type="evidence" value="ECO:0007669"/>
    <property type="project" value="TreeGrafter"/>
</dbReference>
<dbReference type="EC" id="2.1.1.72" evidence="1"/>
<evidence type="ECO:0000256" key="3">
    <source>
        <dbReference type="ARBA" id="ARBA00022679"/>
    </source>
</evidence>
<evidence type="ECO:0000256" key="2">
    <source>
        <dbReference type="ARBA" id="ARBA00022603"/>
    </source>
</evidence>
<dbReference type="PANTHER" id="PTHR30481">
    <property type="entry name" value="DNA ADENINE METHYLASE"/>
    <property type="match status" value="1"/>
</dbReference>
<dbReference type="Proteomes" id="UP000180057">
    <property type="component" value="Unassembled WGS sequence"/>
</dbReference>
<keyword evidence="7" id="KW-1185">Reference proteome</keyword>
<evidence type="ECO:0000313" key="7">
    <source>
        <dbReference type="Proteomes" id="UP000180057"/>
    </source>
</evidence>
<keyword evidence="4" id="KW-0949">S-adenosyl-L-methionine</keyword>
<evidence type="ECO:0000313" key="6">
    <source>
        <dbReference type="EMBL" id="OIJ20785.1"/>
    </source>
</evidence>
<accession>A0A1S2MAS4</accession>
<dbReference type="EMBL" id="MLQS01000007">
    <property type="protein sequence ID" value="OIJ20785.1"/>
    <property type="molecule type" value="Genomic_DNA"/>
</dbReference>
<sequence length="387" mass="45829">MTSRGSTDLVKPFVKWPGGKTAELEIIHQYMPRSINNYIEPFLGGGACFFSLDKDRYQQAFVNDFSDELISLYLFIKDRNELFRSYLLDIWELWCYFGTFSDRHYEVLRDLYGRYKSEQVTKEQLKEEVSEFVEGNFDDILCVVPHSLNLNSHRLIRELKTSIASKMTNTKNNEGKKGDLPEEDYRKNFEASIRASIYTYYRFLYNQREQYQINREMHIALFFYLREFCYSSMFRYNQSGGFNVPYGGASYNSKAFINKIEYLWTNELHNVLQNASIFNLDFEHFFEAIPLHEDDFIFLDPPYDSDFSTYANHSFASDDQIRLADFLLNRCGSKFMVIIKNTDFIYQLYNQPGINIIGFDKSYSVSFMDRNDKKVEHIIITNYEVGH</sequence>
<reference evidence="6 7" key="1">
    <citation type="submission" date="2016-10" db="EMBL/GenBank/DDBJ databases">
        <title>Draft genome sequences of four alkaliphilic bacteria belonging to the Anaerobacillus genus.</title>
        <authorList>
            <person name="Bassil N.M."/>
            <person name="Lloyd J.R."/>
        </authorList>
    </citation>
    <scope>NUCLEOTIDE SEQUENCE [LARGE SCALE GENOMIC DNA]</scope>
    <source>
        <strain evidence="6 7">DSM 22531</strain>
    </source>
</reference>
<dbReference type="PROSITE" id="PS00092">
    <property type="entry name" value="N6_MTASE"/>
    <property type="match status" value="1"/>
</dbReference>
<dbReference type="GO" id="GO:0009307">
    <property type="term" value="P:DNA restriction-modification system"/>
    <property type="evidence" value="ECO:0007669"/>
    <property type="project" value="InterPro"/>
</dbReference>
<gene>
    <name evidence="6" type="ORF">BKP45_08285</name>
</gene>
<organism evidence="6 7">
    <name type="scientific">Anaerobacillus alkalidiazotrophicus</name>
    <dbReference type="NCBI Taxonomy" id="472963"/>
    <lineage>
        <taxon>Bacteria</taxon>
        <taxon>Bacillati</taxon>
        <taxon>Bacillota</taxon>
        <taxon>Bacilli</taxon>
        <taxon>Bacillales</taxon>
        <taxon>Bacillaceae</taxon>
        <taxon>Anaerobacillus</taxon>
    </lineage>
</organism>
<protein>
    <recommendedName>
        <fullName evidence="1">site-specific DNA-methyltransferase (adenine-specific)</fullName>
        <ecNumber evidence="1">2.1.1.72</ecNumber>
    </recommendedName>
</protein>
<dbReference type="GO" id="GO:1904047">
    <property type="term" value="F:S-adenosyl-L-methionine binding"/>
    <property type="evidence" value="ECO:0007669"/>
    <property type="project" value="TreeGrafter"/>
</dbReference>
<dbReference type="AlphaFoldDB" id="A0A1S2MAS4"/>
<dbReference type="InterPro" id="IPR002052">
    <property type="entry name" value="DNA_methylase_N6_adenine_CS"/>
</dbReference>
<dbReference type="InterPro" id="IPR029063">
    <property type="entry name" value="SAM-dependent_MTases_sf"/>
</dbReference>
<dbReference type="GO" id="GO:0009007">
    <property type="term" value="F:site-specific DNA-methyltransferase (adenine-specific) activity"/>
    <property type="evidence" value="ECO:0007669"/>
    <property type="project" value="UniProtKB-EC"/>
</dbReference>
<comment type="catalytic activity">
    <reaction evidence="5">
        <text>a 2'-deoxyadenosine in DNA + S-adenosyl-L-methionine = an N(6)-methyl-2'-deoxyadenosine in DNA + S-adenosyl-L-homocysteine + H(+)</text>
        <dbReference type="Rhea" id="RHEA:15197"/>
        <dbReference type="Rhea" id="RHEA-COMP:12418"/>
        <dbReference type="Rhea" id="RHEA-COMP:12419"/>
        <dbReference type="ChEBI" id="CHEBI:15378"/>
        <dbReference type="ChEBI" id="CHEBI:57856"/>
        <dbReference type="ChEBI" id="CHEBI:59789"/>
        <dbReference type="ChEBI" id="CHEBI:90615"/>
        <dbReference type="ChEBI" id="CHEBI:90616"/>
        <dbReference type="EC" id="2.1.1.72"/>
    </reaction>
</comment>
<dbReference type="PRINTS" id="PR00505">
    <property type="entry name" value="D12N6MTFRASE"/>
</dbReference>
<dbReference type="Gene3D" id="3.40.50.150">
    <property type="entry name" value="Vaccinia Virus protein VP39"/>
    <property type="match status" value="2"/>
</dbReference>
<dbReference type="STRING" id="472963.BKP45_08285"/>
<dbReference type="InterPro" id="IPR012327">
    <property type="entry name" value="MeTrfase_D12"/>
</dbReference>
<evidence type="ECO:0000256" key="4">
    <source>
        <dbReference type="ARBA" id="ARBA00022691"/>
    </source>
</evidence>
<keyword evidence="2" id="KW-0489">Methyltransferase</keyword>
<dbReference type="Pfam" id="PF02086">
    <property type="entry name" value="MethyltransfD12"/>
    <property type="match status" value="2"/>
</dbReference>
<evidence type="ECO:0000256" key="5">
    <source>
        <dbReference type="ARBA" id="ARBA00047942"/>
    </source>
</evidence>